<dbReference type="EMBL" id="WHNP01000021">
    <property type="protein sequence ID" value="MPW19610.1"/>
    <property type="molecule type" value="Genomic_DNA"/>
</dbReference>
<sequence length="111" mass="11960">MASPRAAAGELIDVRPLGDALPDSKSRTLMRSDHLEVVRLVLPMGKHIPEHRAPGEITVQCIEGAVKFGTSAGTQSMRAGDMLFLLAGEPHWLEALENASVLVTLYLPCND</sequence>
<dbReference type="AlphaFoldDB" id="A0A7X1NCU0"/>
<dbReference type="InterPro" id="IPR011051">
    <property type="entry name" value="RmlC_Cupin_sf"/>
</dbReference>
<dbReference type="CDD" id="cd02230">
    <property type="entry name" value="cupin_HP0902-like"/>
    <property type="match status" value="1"/>
</dbReference>
<protein>
    <submittedName>
        <fullName evidence="1">Cupin</fullName>
    </submittedName>
</protein>
<dbReference type="Gene3D" id="2.60.120.10">
    <property type="entry name" value="Jelly Rolls"/>
    <property type="match status" value="1"/>
</dbReference>
<dbReference type="RefSeq" id="WP_152761798.1">
    <property type="nucleotide sequence ID" value="NZ_WHNP01000021.1"/>
</dbReference>
<evidence type="ECO:0000313" key="1">
    <source>
        <dbReference type="EMBL" id="MPW19610.1"/>
    </source>
</evidence>
<evidence type="ECO:0000313" key="2">
    <source>
        <dbReference type="Proteomes" id="UP000484381"/>
    </source>
</evidence>
<proteinExistence type="predicted"/>
<dbReference type="Proteomes" id="UP000484381">
    <property type="component" value="Unassembled WGS sequence"/>
</dbReference>
<organism evidence="1 2">
    <name type="scientific">Paraburkholderia franconis</name>
    <dbReference type="NCBI Taxonomy" id="2654983"/>
    <lineage>
        <taxon>Bacteria</taxon>
        <taxon>Pseudomonadati</taxon>
        <taxon>Pseudomonadota</taxon>
        <taxon>Betaproteobacteria</taxon>
        <taxon>Burkholderiales</taxon>
        <taxon>Burkholderiaceae</taxon>
        <taxon>Paraburkholderia</taxon>
    </lineage>
</organism>
<name>A0A7X1NCU0_9BURK</name>
<gene>
    <name evidence="1" type="ORF">GCT13_22545</name>
</gene>
<reference evidence="1 2" key="1">
    <citation type="submission" date="2019-10" db="EMBL/GenBank/DDBJ databases">
        <title>Paraburkholderia sp. isolated from nodules of Mimosa pudica from Brazilian Atlantic Forest soils.</title>
        <authorList>
            <person name="Paulitsch F."/>
            <person name="Hungria M."/>
            <person name="Dall'Agnol R."/>
        </authorList>
    </citation>
    <scope>NUCLEOTIDE SEQUENCE [LARGE SCALE GENOMIC DNA]</scope>
    <source>
        <strain evidence="1 2">CNPSo 3157</strain>
    </source>
</reference>
<dbReference type="InterPro" id="IPR014710">
    <property type="entry name" value="RmlC-like_jellyroll"/>
</dbReference>
<accession>A0A7X1NCU0</accession>
<comment type="caution">
    <text evidence="1">The sequence shown here is derived from an EMBL/GenBank/DDBJ whole genome shotgun (WGS) entry which is preliminary data.</text>
</comment>
<keyword evidence="2" id="KW-1185">Reference proteome</keyword>
<dbReference type="SUPFAM" id="SSF51182">
    <property type="entry name" value="RmlC-like cupins"/>
    <property type="match status" value="1"/>
</dbReference>